<feature type="domain" description="Receptor ligand binding region" evidence="5">
    <location>
        <begin position="3"/>
        <end position="98"/>
    </location>
</feature>
<keyword evidence="3" id="KW-1133">Transmembrane helix</keyword>
<dbReference type="Gene3D" id="3.40.50.2300">
    <property type="match status" value="2"/>
</dbReference>
<dbReference type="Proteomes" id="UP001352852">
    <property type="component" value="Unassembled WGS sequence"/>
</dbReference>
<evidence type="ECO:0000313" key="7">
    <source>
        <dbReference type="Proteomes" id="UP001352852"/>
    </source>
</evidence>
<accession>A0ABU7DR10</accession>
<dbReference type="InterPro" id="IPR001828">
    <property type="entry name" value="ANF_lig-bd_rcpt"/>
</dbReference>
<evidence type="ECO:0000256" key="4">
    <source>
        <dbReference type="ARBA" id="ARBA00023136"/>
    </source>
</evidence>
<dbReference type="EMBL" id="JAHUTJ010033106">
    <property type="protein sequence ID" value="MED6276749.1"/>
    <property type="molecule type" value="Genomic_DNA"/>
</dbReference>
<protein>
    <submittedName>
        <fullName evidence="6">Glutamate receptor ionotropic, delta-1</fullName>
    </submittedName>
</protein>
<keyword evidence="2" id="KW-0812">Transmembrane</keyword>
<evidence type="ECO:0000256" key="2">
    <source>
        <dbReference type="ARBA" id="ARBA00022692"/>
    </source>
</evidence>
<keyword evidence="6" id="KW-0675">Receptor</keyword>
<evidence type="ECO:0000259" key="5">
    <source>
        <dbReference type="Pfam" id="PF01094"/>
    </source>
</evidence>
<name>A0ABU7DR10_9TELE</name>
<dbReference type="SUPFAM" id="SSF53822">
    <property type="entry name" value="Periplasmic binding protein-like I"/>
    <property type="match status" value="1"/>
</dbReference>
<reference evidence="6 7" key="1">
    <citation type="submission" date="2021-06" db="EMBL/GenBank/DDBJ databases">
        <authorList>
            <person name="Palmer J.M."/>
        </authorList>
    </citation>
    <scope>NUCLEOTIDE SEQUENCE [LARGE SCALE GENOMIC DNA]</scope>
    <source>
        <strain evidence="6 7">CL_MEX2019</strain>
        <tissue evidence="6">Muscle</tissue>
    </source>
</reference>
<keyword evidence="7" id="KW-1185">Reference proteome</keyword>
<evidence type="ECO:0000256" key="3">
    <source>
        <dbReference type="ARBA" id="ARBA00022989"/>
    </source>
</evidence>
<sequence length="99" mass="10974">MVACELMNQGILALVTSTGCASASALQSLTDAMHIPHLYIQRNSDGSPRTACQFNPSPGGQRYTLAARPPVRLNNVMLTLVEELRWQKFIVFYDIDYGK</sequence>
<organism evidence="6 7">
    <name type="scientific">Characodon lateralis</name>
    <dbReference type="NCBI Taxonomy" id="208331"/>
    <lineage>
        <taxon>Eukaryota</taxon>
        <taxon>Metazoa</taxon>
        <taxon>Chordata</taxon>
        <taxon>Craniata</taxon>
        <taxon>Vertebrata</taxon>
        <taxon>Euteleostomi</taxon>
        <taxon>Actinopterygii</taxon>
        <taxon>Neopterygii</taxon>
        <taxon>Teleostei</taxon>
        <taxon>Neoteleostei</taxon>
        <taxon>Acanthomorphata</taxon>
        <taxon>Ovalentaria</taxon>
        <taxon>Atherinomorphae</taxon>
        <taxon>Cyprinodontiformes</taxon>
        <taxon>Goodeidae</taxon>
        <taxon>Characodon</taxon>
    </lineage>
</organism>
<proteinExistence type="predicted"/>
<keyword evidence="4" id="KW-0472">Membrane</keyword>
<dbReference type="InterPro" id="IPR028082">
    <property type="entry name" value="Peripla_BP_I"/>
</dbReference>
<comment type="caution">
    <text evidence="6">The sequence shown here is derived from an EMBL/GenBank/DDBJ whole genome shotgun (WGS) entry which is preliminary data.</text>
</comment>
<comment type="subcellular location">
    <subcellularLocation>
        <location evidence="1">Membrane</location>
    </subcellularLocation>
</comment>
<dbReference type="Pfam" id="PF01094">
    <property type="entry name" value="ANF_receptor"/>
    <property type="match status" value="1"/>
</dbReference>
<gene>
    <name evidence="6" type="primary">GRID1_2</name>
    <name evidence="6" type="ORF">CHARACLAT_006198</name>
</gene>
<evidence type="ECO:0000256" key="1">
    <source>
        <dbReference type="ARBA" id="ARBA00004370"/>
    </source>
</evidence>
<evidence type="ECO:0000313" key="6">
    <source>
        <dbReference type="EMBL" id="MED6276749.1"/>
    </source>
</evidence>